<keyword evidence="1" id="KW-0472">Membrane</keyword>
<sequence>MRPRYSRPEPPRPERRPPTVWVICLLLAALGLLGAFIGALLLQDAVSHGEEDEFIAAVVLSLLLSATQVASAAGLFFGRRWGRTGALFVCAAHIVVIIVGAATDSLGSGQAWSGVAVNGALVFALLGPKVHDWCRPPG</sequence>
<dbReference type="RefSeq" id="WP_173075796.1">
    <property type="nucleotide sequence ID" value="NZ_BAABJB010000015.1"/>
</dbReference>
<comment type="caution">
    <text evidence="2">The sequence shown here is derived from an EMBL/GenBank/DDBJ whole genome shotgun (WGS) entry which is preliminary data.</text>
</comment>
<accession>A0A6V8KX82</accession>
<protein>
    <recommendedName>
        <fullName evidence="4">Integral membrane protein</fullName>
    </recommendedName>
</protein>
<evidence type="ECO:0000256" key="1">
    <source>
        <dbReference type="SAM" id="Phobius"/>
    </source>
</evidence>
<keyword evidence="3" id="KW-1185">Reference proteome</keyword>
<dbReference type="Proteomes" id="UP000482960">
    <property type="component" value="Unassembled WGS sequence"/>
</dbReference>
<evidence type="ECO:0008006" key="4">
    <source>
        <dbReference type="Google" id="ProtNLM"/>
    </source>
</evidence>
<dbReference type="EMBL" id="BLPG01000001">
    <property type="protein sequence ID" value="GFJ88454.1"/>
    <property type="molecule type" value="Genomic_DNA"/>
</dbReference>
<proteinExistence type="predicted"/>
<keyword evidence="1" id="KW-0812">Transmembrane</keyword>
<dbReference type="SUPFAM" id="SSF103473">
    <property type="entry name" value="MFS general substrate transporter"/>
    <property type="match status" value="1"/>
</dbReference>
<feature type="transmembrane region" description="Helical" evidence="1">
    <location>
        <begin position="20"/>
        <end position="42"/>
    </location>
</feature>
<keyword evidence="1" id="KW-1133">Transmembrane helix</keyword>
<dbReference type="InterPro" id="IPR036259">
    <property type="entry name" value="MFS_trans_sf"/>
</dbReference>
<feature type="transmembrane region" description="Helical" evidence="1">
    <location>
        <begin position="54"/>
        <end position="77"/>
    </location>
</feature>
<reference evidence="2 3" key="2">
    <citation type="submission" date="2020-03" db="EMBL/GenBank/DDBJ databases">
        <authorList>
            <person name="Ichikawa N."/>
            <person name="Kimura A."/>
            <person name="Kitahashi Y."/>
            <person name="Uohara A."/>
        </authorList>
    </citation>
    <scope>NUCLEOTIDE SEQUENCE [LARGE SCALE GENOMIC DNA]</scope>
    <source>
        <strain evidence="2 3">NBRC 108638</strain>
    </source>
</reference>
<evidence type="ECO:0000313" key="3">
    <source>
        <dbReference type="Proteomes" id="UP000482960"/>
    </source>
</evidence>
<reference evidence="2 3" key="1">
    <citation type="submission" date="2020-03" db="EMBL/GenBank/DDBJ databases">
        <title>Whole genome shotgun sequence of Phytohabitans rumicis NBRC 108638.</title>
        <authorList>
            <person name="Komaki H."/>
            <person name="Tamura T."/>
        </authorList>
    </citation>
    <scope>NUCLEOTIDE SEQUENCE [LARGE SCALE GENOMIC DNA]</scope>
    <source>
        <strain evidence="2 3">NBRC 108638</strain>
    </source>
</reference>
<feature type="transmembrane region" description="Helical" evidence="1">
    <location>
        <begin position="84"/>
        <end position="103"/>
    </location>
</feature>
<organism evidence="2 3">
    <name type="scientific">Phytohabitans rumicis</name>
    <dbReference type="NCBI Taxonomy" id="1076125"/>
    <lineage>
        <taxon>Bacteria</taxon>
        <taxon>Bacillati</taxon>
        <taxon>Actinomycetota</taxon>
        <taxon>Actinomycetes</taxon>
        <taxon>Micromonosporales</taxon>
        <taxon>Micromonosporaceae</taxon>
    </lineage>
</organism>
<gene>
    <name evidence="2" type="ORF">Prum_020960</name>
</gene>
<name>A0A6V8KX82_9ACTN</name>
<evidence type="ECO:0000313" key="2">
    <source>
        <dbReference type="EMBL" id="GFJ88454.1"/>
    </source>
</evidence>
<dbReference type="AlphaFoldDB" id="A0A6V8KX82"/>